<dbReference type="Proteomes" id="UP000078544">
    <property type="component" value="Unassembled WGS sequence"/>
</dbReference>
<protein>
    <submittedName>
        <fullName evidence="3">Uncharacterized protein</fullName>
    </submittedName>
</protein>
<reference evidence="3 4" key="1">
    <citation type="journal article" date="2016" name="Genome Biol. Evol.">
        <title>Divergent and convergent evolution of fungal pathogenicity.</title>
        <authorList>
            <person name="Shang Y."/>
            <person name="Xiao G."/>
            <person name="Zheng P."/>
            <person name="Cen K."/>
            <person name="Zhan S."/>
            <person name="Wang C."/>
        </authorList>
    </citation>
    <scope>NUCLEOTIDE SEQUENCE [LARGE SCALE GENOMIC DNA]</scope>
    <source>
        <strain evidence="3 4">RCEF 2490</strain>
    </source>
</reference>
<feature type="region of interest" description="Disordered" evidence="1">
    <location>
        <begin position="317"/>
        <end position="476"/>
    </location>
</feature>
<feature type="transmembrane region" description="Helical" evidence="2">
    <location>
        <begin position="251"/>
        <end position="272"/>
    </location>
</feature>
<accession>A0A166V7M5</accession>
<keyword evidence="2" id="KW-1133">Transmembrane helix</keyword>
<dbReference type="OrthoDB" id="4499262at2759"/>
<evidence type="ECO:0000256" key="2">
    <source>
        <dbReference type="SAM" id="Phobius"/>
    </source>
</evidence>
<dbReference type="EMBL" id="AZGY01000001">
    <property type="protein sequence ID" value="OAA33359.1"/>
    <property type="molecule type" value="Genomic_DNA"/>
</dbReference>
<gene>
    <name evidence="3" type="ORF">AAL_00824</name>
</gene>
<organism evidence="3 4">
    <name type="scientific">Moelleriella libera RCEF 2490</name>
    <dbReference type="NCBI Taxonomy" id="1081109"/>
    <lineage>
        <taxon>Eukaryota</taxon>
        <taxon>Fungi</taxon>
        <taxon>Dikarya</taxon>
        <taxon>Ascomycota</taxon>
        <taxon>Pezizomycotina</taxon>
        <taxon>Sordariomycetes</taxon>
        <taxon>Hypocreomycetidae</taxon>
        <taxon>Hypocreales</taxon>
        <taxon>Clavicipitaceae</taxon>
        <taxon>Moelleriella</taxon>
    </lineage>
</organism>
<keyword evidence="2" id="KW-0812">Transmembrane</keyword>
<feature type="compositionally biased region" description="Pro residues" evidence="1">
    <location>
        <begin position="455"/>
        <end position="465"/>
    </location>
</feature>
<feature type="compositionally biased region" description="Gly residues" evidence="1">
    <location>
        <begin position="363"/>
        <end position="376"/>
    </location>
</feature>
<evidence type="ECO:0000313" key="3">
    <source>
        <dbReference type="EMBL" id="OAA33359.1"/>
    </source>
</evidence>
<dbReference type="STRING" id="1081109.A0A166V7M5"/>
<feature type="compositionally biased region" description="Low complexity" evidence="1">
    <location>
        <begin position="377"/>
        <end position="387"/>
    </location>
</feature>
<comment type="caution">
    <text evidence="3">The sequence shown here is derived from an EMBL/GenBank/DDBJ whole genome shotgun (WGS) entry which is preliminary data.</text>
</comment>
<name>A0A166V7M5_9HYPO</name>
<sequence length="476" mass="48325">MSLTTGAGSARAAGGAQFRLLSPATITTAAATATHRPLLLLPRRGGGGDDDTGFLPRQLLHRRDTNAADCGESAHNCLDIKHADQCCDNDTYCFINKSDQVRCCPVGSNCAGDSYCSSNAFFCTTTFLTTVPLATISSSDGAAATATASNVTQQGCCGRHCPQTSPSDLGGKCCPYGARCQADGSCVQRKLPAASTGSSTGGGGGGAAGSRTAVVSAGSRAGSATSFAATGTDGVVVTEPEDLSTGAKTGIGIGAAVAVLLAAGLLAWLCLVKRNRTSRTRWRRQRKWGWGTAGAGAAGAGRDGGSGKEDIQGRAELVGSDVLPPSTSRVDGELGAASTAATATTTNNNNNSNTNYRDHPYASGGGVVGGGHGSDGADGPSLESPLLGEGGGRAGGTTPVEMMSSSSAAAAADERAASRPYTYPSPPPHQWEWSHDTEPVEGVYELDGARTHRPPSAPRPPPPPEGYYRPDKQDRF</sequence>
<feature type="compositionally biased region" description="Low complexity" evidence="1">
    <location>
        <begin position="336"/>
        <end position="355"/>
    </location>
</feature>
<proteinExistence type="predicted"/>
<keyword evidence="2" id="KW-0472">Membrane</keyword>
<evidence type="ECO:0000256" key="1">
    <source>
        <dbReference type="SAM" id="MobiDB-lite"/>
    </source>
</evidence>
<dbReference type="AlphaFoldDB" id="A0A166V7M5"/>
<keyword evidence="4" id="KW-1185">Reference proteome</keyword>
<evidence type="ECO:0000313" key="4">
    <source>
        <dbReference type="Proteomes" id="UP000078544"/>
    </source>
</evidence>